<protein>
    <submittedName>
        <fullName evidence="1">Uncharacterized protein</fullName>
    </submittedName>
</protein>
<gene>
    <name evidence="1" type="primary">RvY_00055-1</name>
    <name evidence="1" type="synonym">RvY_00055.1</name>
    <name evidence="1" type="ORF">RvY_00055</name>
</gene>
<comment type="caution">
    <text evidence="1">The sequence shown here is derived from an EMBL/GenBank/DDBJ whole genome shotgun (WGS) entry which is preliminary data.</text>
</comment>
<dbReference type="EMBL" id="BDGG01000001">
    <property type="protein sequence ID" value="GAU87163.1"/>
    <property type="molecule type" value="Genomic_DNA"/>
</dbReference>
<name>A0A1D1ULD4_RAMVA</name>
<accession>A0A1D1ULD4</accession>
<sequence length="143" mass="15975">MLDTLFHETDLTVEAGRCQLATDLSNFERAPAFRRYGYLDAIYKNRVNDKGYEWELRTLESFEICACETEFCNAQDLVPHSTPDGNPGQGQGTVLCVSFAAHAFPRTVLPSSCVCLSISKFFLPDKISRIDCLTVARECVAPK</sequence>
<evidence type="ECO:0000313" key="1">
    <source>
        <dbReference type="EMBL" id="GAU87163.1"/>
    </source>
</evidence>
<reference evidence="1 2" key="1">
    <citation type="journal article" date="2016" name="Nat. Commun.">
        <title>Extremotolerant tardigrade genome and improved radiotolerance of human cultured cells by tardigrade-unique protein.</title>
        <authorList>
            <person name="Hashimoto T."/>
            <person name="Horikawa D.D."/>
            <person name="Saito Y."/>
            <person name="Kuwahara H."/>
            <person name="Kozuka-Hata H."/>
            <person name="Shin-I T."/>
            <person name="Minakuchi Y."/>
            <person name="Ohishi K."/>
            <person name="Motoyama A."/>
            <person name="Aizu T."/>
            <person name="Enomoto A."/>
            <person name="Kondo K."/>
            <person name="Tanaka S."/>
            <person name="Hara Y."/>
            <person name="Koshikawa S."/>
            <person name="Sagara H."/>
            <person name="Miura T."/>
            <person name="Yokobori S."/>
            <person name="Miyagawa K."/>
            <person name="Suzuki Y."/>
            <person name="Kubo T."/>
            <person name="Oyama M."/>
            <person name="Kohara Y."/>
            <person name="Fujiyama A."/>
            <person name="Arakawa K."/>
            <person name="Katayama T."/>
            <person name="Toyoda A."/>
            <person name="Kunieda T."/>
        </authorList>
    </citation>
    <scope>NUCLEOTIDE SEQUENCE [LARGE SCALE GENOMIC DNA]</scope>
    <source>
        <strain evidence="1 2">YOKOZUNA-1</strain>
    </source>
</reference>
<dbReference type="Proteomes" id="UP000186922">
    <property type="component" value="Unassembled WGS sequence"/>
</dbReference>
<dbReference type="AlphaFoldDB" id="A0A1D1ULD4"/>
<keyword evidence="2" id="KW-1185">Reference proteome</keyword>
<evidence type="ECO:0000313" key="2">
    <source>
        <dbReference type="Proteomes" id="UP000186922"/>
    </source>
</evidence>
<proteinExistence type="predicted"/>
<organism evidence="1 2">
    <name type="scientific">Ramazzottius varieornatus</name>
    <name type="common">Water bear</name>
    <name type="synonym">Tardigrade</name>
    <dbReference type="NCBI Taxonomy" id="947166"/>
    <lineage>
        <taxon>Eukaryota</taxon>
        <taxon>Metazoa</taxon>
        <taxon>Ecdysozoa</taxon>
        <taxon>Tardigrada</taxon>
        <taxon>Eutardigrada</taxon>
        <taxon>Parachela</taxon>
        <taxon>Hypsibioidea</taxon>
        <taxon>Ramazzottiidae</taxon>
        <taxon>Ramazzottius</taxon>
    </lineage>
</organism>